<evidence type="ECO:0000256" key="5">
    <source>
        <dbReference type="ARBA" id="ARBA00022618"/>
    </source>
</evidence>
<dbReference type="Pfam" id="PF05103">
    <property type="entry name" value="DivIVA"/>
    <property type="match status" value="1"/>
</dbReference>
<evidence type="ECO:0000256" key="6">
    <source>
        <dbReference type="ARBA" id="ARBA00023054"/>
    </source>
</evidence>
<keyword evidence="4" id="KW-0963">Cytoplasm</keyword>
<evidence type="ECO:0000256" key="8">
    <source>
        <dbReference type="ARBA" id="ARBA00031737"/>
    </source>
</evidence>
<dbReference type="InterPro" id="IPR019933">
    <property type="entry name" value="DivIVA_domain"/>
</dbReference>
<evidence type="ECO:0000256" key="3">
    <source>
        <dbReference type="ARBA" id="ARBA00018787"/>
    </source>
</evidence>
<keyword evidence="10" id="KW-1185">Reference proteome</keyword>
<organism evidence="9 10">
    <name type="scientific">Streptosporangium minutum</name>
    <dbReference type="NCBI Taxonomy" id="569862"/>
    <lineage>
        <taxon>Bacteria</taxon>
        <taxon>Bacillati</taxon>
        <taxon>Actinomycetota</taxon>
        <taxon>Actinomycetes</taxon>
        <taxon>Streptosporangiales</taxon>
        <taxon>Streptosporangiaceae</taxon>
        <taxon>Streptosporangium</taxon>
    </lineage>
</organism>
<reference evidence="9 10" key="1">
    <citation type="submission" date="2017-05" db="EMBL/GenBank/DDBJ databases">
        <title>Biotechnological potential of actinobacteria isolated from South African environments.</title>
        <authorList>
            <person name="Le Roes-Hill M."/>
            <person name="Prins A."/>
            <person name="Durrell K.A."/>
        </authorList>
    </citation>
    <scope>NUCLEOTIDE SEQUENCE [LARGE SCALE GENOMIC DNA]</scope>
    <source>
        <strain evidence="9">M26</strain>
    </source>
</reference>
<dbReference type="EMBL" id="NGFP01000011">
    <property type="protein sequence ID" value="OUC99113.1"/>
    <property type="molecule type" value="Genomic_DNA"/>
</dbReference>
<comment type="similarity">
    <text evidence="2">Belongs to the DivIVA family.</text>
</comment>
<evidence type="ECO:0000256" key="4">
    <source>
        <dbReference type="ARBA" id="ARBA00022490"/>
    </source>
</evidence>
<keyword evidence="7" id="KW-0131">Cell cycle</keyword>
<keyword evidence="6" id="KW-0175">Coiled coil</keyword>
<evidence type="ECO:0000313" key="10">
    <source>
        <dbReference type="Proteomes" id="UP000194761"/>
    </source>
</evidence>
<dbReference type="GO" id="GO:0005737">
    <property type="term" value="C:cytoplasm"/>
    <property type="evidence" value="ECO:0007669"/>
    <property type="project" value="UniProtKB-SubCell"/>
</dbReference>
<comment type="subcellular location">
    <subcellularLocation>
        <location evidence="1">Cytoplasm</location>
    </subcellularLocation>
</comment>
<sequence length="202" mass="21917">MSEGCRGSGEHGHALVPTAEGVPVMRLGSAGGGDRLLTPHDVRNKVFPTVRLREGYDLAEVDTFLGEVESTLIRVLWENERLNAQLNAGRAPLQIPPSAGDSAARIVTRAQRSADEAISRAEQEAGVIVTEARALAETIEREALDRAAALEHDAREKHRQATEALDSAYAAQQRMIDDLQDLLHHHGGRVKETPDGPLADDR</sequence>
<evidence type="ECO:0000256" key="2">
    <source>
        <dbReference type="ARBA" id="ARBA00009008"/>
    </source>
</evidence>
<dbReference type="PANTHER" id="PTHR35794">
    <property type="entry name" value="CELL DIVISION PROTEIN DIVIVA"/>
    <property type="match status" value="1"/>
</dbReference>
<evidence type="ECO:0000256" key="1">
    <source>
        <dbReference type="ARBA" id="ARBA00004496"/>
    </source>
</evidence>
<dbReference type="NCBIfam" id="TIGR03544">
    <property type="entry name" value="DivI1A_domain"/>
    <property type="match status" value="1"/>
</dbReference>
<comment type="caution">
    <text evidence="9">The sequence shown here is derived from an EMBL/GenBank/DDBJ whole genome shotgun (WGS) entry which is preliminary data.</text>
</comment>
<name>A0A243RX56_9ACTN</name>
<proteinExistence type="inferred from homology"/>
<gene>
    <name evidence="9" type="ORF">CA984_04195</name>
</gene>
<dbReference type="PANTHER" id="PTHR35794:SF2">
    <property type="entry name" value="CELL DIVISION PROTEIN DIVIVA"/>
    <property type="match status" value="1"/>
</dbReference>
<dbReference type="InterPro" id="IPR007793">
    <property type="entry name" value="DivIVA_fam"/>
</dbReference>
<accession>A0A243RX56</accession>
<keyword evidence="5" id="KW-0132">Cell division</keyword>
<dbReference type="Gene3D" id="6.10.250.660">
    <property type="match status" value="1"/>
</dbReference>
<dbReference type="RefSeq" id="WP_086568325.1">
    <property type="nucleotide sequence ID" value="NZ_NGFP01000011.1"/>
</dbReference>
<evidence type="ECO:0000313" key="9">
    <source>
        <dbReference type="EMBL" id="OUC99113.1"/>
    </source>
</evidence>
<protein>
    <recommendedName>
        <fullName evidence="3">Cell wall synthesis protein Wag31</fullName>
    </recommendedName>
    <alternativeName>
        <fullName evidence="8">Antigen 84</fullName>
    </alternativeName>
</protein>
<evidence type="ECO:0000256" key="7">
    <source>
        <dbReference type="ARBA" id="ARBA00023306"/>
    </source>
</evidence>
<dbReference type="Proteomes" id="UP000194761">
    <property type="component" value="Unassembled WGS sequence"/>
</dbReference>
<dbReference type="AlphaFoldDB" id="A0A243RX56"/>
<dbReference type="GO" id="GO:0051301">
    <property type="term" value="P:cell division"/>
    <property type="evidence" value="ECO:0007669"/>
    <property type="project" value="UniProtKB-KW"/>
</dbReference>